<sequence length="153" mass="17123">MNNIDSTYYLENHRKQERSTSSDSLGKDDFLKILMTQLQNQSPQDPMKDKDFVAQMAQFTQLEQMTNMSNSFQDFFENRQSSVADYSNMIAKEVTYPVKNENTGETEGMNTGIVDAVSQKDGEISLKLDDGSMVPVNLVQEVSNPGSGDDNAT</sequence>
<dbReference type="Pfam" id="PF13861">
    <property type="entry name" value="FLgD_tudor"/>
    <property type="match status" value="1"/>
</dbReference>
<keyword evidence="5" id="KW-0966">Cell projection</keyword>
<name>A0A1N7IKK8_9BACI</name>
<dbReference type="Proteomes" id="UP000187608">
    <property type="component" value="Unassembled WGS sequence"/>
</dbReference>
<dbReference type="GO" id="GO:0044781">
    <property type="term" value="P:bacterial-type flagellum organization"/>
    <property type="evidence" value="ECO:0007669"/>
    <property type="project" value="UniProtKB-KW"/>
</dbReference>
<dbReference type="OrthoDB" id="280334at2"/>
<dbReference type="InterPro" id="IPR005648">
    <property type="entry name" value="FlgD"/>
</dbReference>
<feature type="domain" description="FlgD Tudor-like" evidence="4">
    <location>
        <begin position="86"/>
        <end position="139"/>
    </location>
</feature>
<dbReference type="RefSeq" id="WP_076556665.1">
    <property type="nucleotide sequence ID" value="NZ_FTOC01000001.1"/>
</dbReference>
<evidence type="ECO:0000313" key="5">
    <source>
        <dbReference type="EMBL" id="SIS37634.1"/>
    </source>
</evidence>
<dbReference type="InterPro" id="IPR025963">
    <property type="entry name" value="FLgD_Tudor"/>
</dbReference>
<accession>A0A1N7IKK8</accession>
<feature type="region of interest" description="Disordered" evidence="3">
    <location>
        <begin position="1"/>
        <end position="26"/>
    </location>
</feature>
<evidence type="ECO:0000313" key="6">
    <source>
        <dbReference type="Proteomes" id="UP000187608"/>
    </source>
</evidence>
<dbReference type="Pfam" id="PF03963">
    <property type="entry name" value="FlgD"/>
    <property type="match status" value="1"/>
</dbReference>
<organism evidence="5 6">
    <name type="scientific">Salimicrobium flavidum</name>
    <dbReference type="NCBI Taxonomy" id="570947"/>
    <lineage>
        <taxon>Bacteria</taxon>
        <taxon>Bacillati</taxon>
        <taxon>Bacillota</taxon>
        <taxon>Bacilli</taxon>
        <taxon>Bacillales</taxon>
        <taxon>Bacillaceae</taxon>
        <taxon>Salimicrobium</taxon>
    </lineage>
</organism>
<keyword evidence="5" id="KW-0282">Flagellum</keyword>
<evidence type="ECO:0000256" key="3">
    <source>
        <dbReference type="SAM" id="MobiDB-lite"/>
    </source>
</evidence>
<evidence type="ECO:0000256" key="1">
    <source>
        <dbReference type="ARBA" id="ARBA00010577"/>
    </source>
</evidence>
<evidence type="ECO:0000259" key="4">
    <source>
        <dbReference type="Pfam" id="PF13861"/>
    </source>
</evidence>
<keyword evidence="6" id="KW-1185">Reference proteome</keyword>
<comment type="similarity">
    <text evidence="1">Belongs to the FlgD family.</text>
</comment>
<reference evidence="6" key="1">
    <citation type="submission" date="2017-01" db="EMBL/GenBank/DDBJ databases">
        <authorList>
            <person name="Varghese N."/>
            <person name="Submissions S."/>
        </authorList>
    </citation>
    <scope>NUCLEOTIDE SEQUENCE [LARGE SCALE GENOMIC DNA]</scope>
    <source>
        <strain evidence="6">DSM 23127</strain>
    </source>
</reference>
<keyword evidence="2" id="KW-1005">Bacterial flagellum biogenesis</keyword>
<feature type="compositionally biased region" description="Basic and acidic residues" evidence="3">
    <location>
        <begin position="11"/>
        <end position="26"/>
    </location>
</feature>
<dbReference type="STRING" id="570947.SAMN05421687_101405"/>
<protein>
    <submittedName>
        <fullName evidence="5">Flagellar basal-body rod modification protein FlgD</fullName>
    </submittedName>
</protein>
<proteinExistence type="inferred from homology"/>
<keyword evidence="5" id="KW-0969">Cilium</keyword>
<dbReference type="EMBL" id="FTOC01000001">
    <property type="protein sequence ID" value="SIS37634.1"/>
    <property type="molecule type" value="Genomic_DNA"/>
</dbReference>
<gene>
    <name evidence="5" type="ORF">SAMN05421687_101405</name>
</gene>
<dbReference type="AlphaFoldDB" id="A0A1N7IKK8"/>
<dbReference type="NCBIfam" id="NF007197">
    <property type="entry name" value="PRK09618.1"/>
    <property type="match status" value="1"/>
</dbReference>
<evidence type="ECO:0000256" key="2">
    <source>
        <dbReference type="ARBA" id="ARBA00022795"/>
    </source>
</evidence>